<proteinExistence type="predicted"/>
<name>A0A937XAC5_UNCEI</name>
<dbReference type="EMBL" id="VGIY01000278">
    <property type="protein sequence ID" value="MBM3318160.1"/>
    <property type="molecule type" value="Genomic_DNA"/>
</dbReference>
<gene>
    <name evidence="1" type="ORF">FJY75_09970</name>
</gene>
<dbReference type="Gene3D" id="3.40.50.300">
    <property type="entry name" value="P-loop containing nucleotide triphosphate hydrolases"/>
    <property type="match status" value="1"/>
</dbReference>
<evidence type="ECO:0000313" key="1">
    <source>
        <dbReference type="EMBL" id="MBM3318160.1"/>
    </source>
</evidence>
<protein>
    <submittedName>
        <fullName evidence="1">AAA family ATPase</fullName>
    </submittedName>
</protein>
<evidence type="ECO:0000313" key="2">
    <source>
        <dbReference type="Proteomes" id="UP000748308"/>
    </source>
</evidence>
<dbReference type="PANTHER" id="PTHR39206:SF1">
    <property type="entry name" value="SLL8004 PROTEIN"/>
    <property type="match status" value="1"/>
</dbReference>
<dbReference type="InterPro" id="IPR027417">
    <property type="entry name" value="P-loop_NTPase"/>
</dbReference>
<organism evidence="1 2">
    <name type="scientific">Eiseniibacteriota bacterium</name>
    <dbReference type="NCBI Taxonomy" id="2212470"/>
    <lineage>
        <taxon>Bacteria</taxon>
        <taxon>Candidatus Eiseniibacteriota</taxon>
    </lineage>
</organism>
<dbReference type="Proteomes" id="UP000748308">
    <property type="component" value="Unassembled WGS sequence"/>
</dbReference>
<dbReference type="AlphaFoldDB" id="A0A937XAC5"/>
<dbReference type="SUPFAM" id="SSF52540">
    <property type="entry name" value="P-loop containing nucleoside triphosphate hydrolases"/>
    <property type="match status" value="1"/>
</dbReference>
<reference evidence="1" key="1">
    <citation type="submission" date="2019-03" db="EMBL/GenBank/DDBJ databases">
        <title>Lake Tanganyika Metagenome-Assembled Genomes (MAGs).</title>
        <authorList>
            <person name="Tran P."/>
        </authorList>
    </citation>
    <scope>NUCLEOTIDE SEQUENCE</scope>
    <source>
        <strain evidence="1">M_DeepCast_400m_m2_100</strain>
    </source>
</reference>
<dbReference type="PANTHER" id="PTHR39206">
    <property type="entry name" value="SLL8004 PROTEIN"/>
    <property type="match status" value="1"/>
</dbReference>
<comment type="caution">
    <text evidence="1">The sequence shown here is derived from an EMBL/GenBank/DDBJ whole genome shotgun (WGS) entry which is preliminary data.</text>
</comment>
<dbReference type="Pfam" id="PF13671">
    <property type="entry name" value="AAA_33"/>
    <property type="match status" value="1"/>
</dbReference>
<sequence length="202" mass="22865">MPQPQAIVFAGPNGSGKTTLALDYLATHPMPYLSADLMAEALGQDASDGARLRAGRVFFRMIDDEIAARRSFVTEVTLAGSSFRRVIDRLHDSKYRVSIVFVFLATAEACVARVKTRAQKGGHWISEVDVVRRFYRSSRNFWIMYRPLADRWRLVYNGDAGSCVVARGRGAAVVVIHRALLDLYLEITQRCRDDRADNRRRR</sequence>
<accession>A0A937XAC5</accession>